<dbReference type="Pfam" id="PF00532">
    <property type="entry name" value="Peripla_BP_1"/>
    <property type="match status" value="1"/>
</dbReference>
<dbReference type="SUPFAM" id="SSF53822">
    <property type="entry name" value="Periplasmic binding protein-like I"/>
    <property type="match status" value="1"/>
</dbReference>
<evidence type="ECO:0000256" key="1">
    <source>
        <dbReference type="ARBA" id="ARBA00023015"/>
    </source>
</evidence>
<organism evidence="5 6">
    <name type="scientific">Evansella vedderi</name>
    <dbReference type="NCBI Taxonomy" id="38282"/>
    <lineage>
        <taxon>Bacteria</taxon>
        <taxon>Bacillati</taxon>
        <taxon>Bacillota</taxon>
        <taxon>Bacilli</taxon>
        <taxon>Bacillales</taxon>
        <taxon>Bacillaceae</taxon>
        <taxon>Evansella</taxon>
    </lineage>
</organism>
<proteinExistence type="predicted"/>
<dbReference type="Pfam" id="PF00356">
    <property type="entry name" value="LacI"/>
    <property type="match status" value="1"/>
</dbReference>
<dbReference type="PROSITE" id="PS50932">
    <property type="entry name" value="HTH_LACI_2"/>
    <property type="match status" value="1"/>
</dbReference>
<dbReference type="EMBL" id="JAUSUG010000002">
    <property type="protein sequence ID" value="MDQ0253509.1"/>
    <property type="molecule type" value="Genomic_DNA"/>
</dbReference>
<evidence type="ECO:0000259" key="4">
    <source>
        <dbReference type="PROSITE" id="PS50932"/>
    </source>
</evidence>
<dbReference type="PANTHER" id="PTHR30146:SF146">
    <property type="entry name" value="HTH-TYPE TRANSCRIPTIONAL REGULATOR TRER"/>
    <property type="match status" value="1"/>
</dbReference>
<dbReference type="SUPFAM" id="SSF47413">
    <property type="entry name" value="lambda repressor-like DNA-binding domains"/>
    <property type="match status" value="1"/>
</dbReference>
<gene>
    <name evidence="5" type="ORF">J2S74_000881</name>
</gene>
<sequence>MLTIKKIAEMAQVSRTTVSRVLNDSGYVSEEARKRVLAVIEETGYVPSQHAKSLRTKKTKVIGVILPKLSTETSGRIVNGMNDVFQEHGYQILLTSTNLDVQKEMEYLRLLKSRQVDGVILIATNINSKLKEEINQLNLPFVAIGQDISGVSCVTYNDYEAAKAMTELLIAKGRKNLAFIGVDESDRAVGYDRKQGFIDAIKKHGLLLREEWMEKGKFDIESGYEAMKQIIHKAGGGPFPDAVFGVTDRIAIGAMQFLREKGLQIPKDISVAGIGASEISRFVHPPLTTMDYENEKAGQQAAQILLEQINTNKEREKKVKLNYRLLERDSI</sequence>
<keyword evidence="1" id="KW-0805">Transcription regulation</keyword>
<dbReference type="InterPro" id="IPR000843">
    <property type="entry name" value="HTH_LacI"/>
</dbReference>
<dbReference type="SMART" id="SM00354">
    <property type="entry name" value="HTH_LACI"/>
    <property type="match status" value="1"/>
</dbReference>
<accession>A0ABT9ZRM0</accession>
<evidence type="ECO:0000256" key="2">
    <source>
        <dbReference type="ARBA" id="ARBA00023125"/>
    </source>
</evidence>
<dbReference type="CDD" id="cd01392">
    <property type="entry name" value="HTH_LacI"/>
    <property type="match status" value="1"/>
</dbReference>
<feature type="domain" description="HTH lacI-type" evidence="4">
    <location>
        <begin position="2"/>
        <end position="56"/>
    </location>
</feature>
<name>A0ABT9ZRM0_9BACI</name>
<dbReference type="InterPro" id="IPR028082">
    <property type="entry name" value="Peripla_BP_I"/>
</dbReference>
<dbReference type="InterPro" id="IPR010982">
    <property type="entry name" value="Lambda_DNA-bd_dom_sf"/>
</dbReference>
<evidence type="ECO:0000313" key="5">
    <source>
        <dbReference type="EMBL" id="MDQ0253509.1"/>
    </source>
</evidence>
<dbReference type="Proteomes" id="UP001230005">
    <property type="component" value="Unassembled WGS sequence"/>
</dbReference>
<keyword evidence="2" id="KW-0238">DNA-binding</keyword>
<dbReference type="InterPro" id="IPR001761">
    <property type="entry name" value="Peripla_BP/Lac1_sug-bd_dom"/>
</dbReference>
<keyword evidence="6" id="KW-1185">Reference proteome</keyword>
<protein>
    <submittedName>
        <fullName evidence="5">LacI family sucrose operon transcriptional repressor</fullName>
    </submittedName>
</protein>
<keyword evidence="3" id="KW-0804">Transcription</keyword>
<reference evidence="5 6" key="1">
    <citation type="submission" date="2023-07" db="EMBL/GenBank/DDBJ databases">
        <title>Genomic Encyclopedia of Type Strains, Phase IV (KMG-IV): sequencing the most valuable type-strain genomes for metagenomic binning, comparative biology and taxonomic classification.</title>
        <authorList>
            <person name="Goeker M."/>
        </authorList>
    </citation>
    <scope>NUCLEOTIDE SEQUENCE [LARGE SCALE GENOMIC DNA]</scope>
    <source>
        <strain evidence="5 6">DSM 9768</strain>
    </source>
</reference>
<evidence type="ECO:0000313" key="6">
    <source>
        <dbReference type="Proteomes" id="UP001230005"/>
    </source>
</evidence>
<dbReference type="RefSeq" id="WP_307322253.1">
    <property type="nucleotide sequence ID" value="NZ_JAUSUG010000002.1"/>
</dbReference>
<dbReference type="PANTHER" id="PTHR30146">
    <property type="entry name" value="LACI-RELATED TRANSCRIPTIONAL REPRESSOR"/>
    <property type="match status" value="1"/>
</dbReference>
<comment type="caution">
    <text evidence="5">The sequence shown here is derived from an EMBL/GenBank/DDBJ whole genome shotgun (WGS) entry which is preliminary data.</text>
</comment>
<dbReference type="Gene3D" id="1.10.260.40">
    <property type="entry name" value="lambda repressor-like DNA-binding domains"/>
    <property type="match status" value="1"/>
</dbReference>
<evidence type="ECO:0000256" key="3">
    <source>
        <dbReference type="ARBA" id="ARBA00023163"/>
    </source>
</evidence>
<dbReference type="Gene3D" id="3.40.50.2300">
    <property type="match status" value="2"/>
</dbReference>
<dbReference type="CDD" id="cd01542">
    <property type="entry name" value="PBP1_TreR-like"/>
    <property type="match status" value="1"/>
</dbReference>